<keyword evidence="3" id="KW-1185">Reference proteome</keyword>
<dbReference type="Proteomes" id="UP001201262">
    <property type="component" value="Unassembled WGS sequence"/>
</dbReference>
<evidence type="ECO:0000313" key="3">
    <source>
        <dbReference type="Proteomes" id="UP001201262"/>
    </source>
</evidence>
<feature type="compositionally biased region" description="Polar residues" evidence="1">
    <location>
        <begin position="60"/>
        <end position="76"/>
    </location>
</feature>
<name>A0AAD4KM62_9EURO</name>
<evidence type="ECO:0000256" key="1">
    <source>
        <dbReference type="SAM" id="MobiDB-lite"/>
    </source>
</evidence>
<reference evidence="2" key="1">
    <citation type="submission" date="2021-12" db="EMBL/GenBank/DDBJ databases">
        <title>Convergent genome expansion in fungi linked to evolution of root-endophyte symbiosis.</title>
        <authorList>
            <consortium name="DOE Joint Genome Institute"/>
            <person name="Ke Y.-H."/>
            <person name="Bonito G."/>
            <person name="Liao H.-L."/>
            <person name="Looney B."/>
            <person name="Rojas-Flechas A."/>
            <person name="Nash J."/>
            <person name="Hameed K."/>
            <person name="Schadt C."/>
            <person name="Martin F."/>
            <person name="Crous P.W."/>
            <person name="Miettinen O."/>
            <person name="Magnuson J.K."/>
            <person name="Labbe J."/>
            <person name="Jacobson D."/>
            <person name="Doktycz M.J."/>
            <person name="Veneault-Fourrey C."/>
            <person name="Kuo A."/>
            <person name="Mondo S."/>
            <person name="Calhoun S."/>
            <person name="Riley R."/>
            <person name="Ohm R."/>
            <person name="LaButti K."/>
            <person name="Andreopoulos B."/>
            <person name="Pangilinan J."/>
            <person name="Nolan M."/>
            <person name="Tritt A."/>
            <person name="Clum A."/>
            <person name="Lipzen A."/>
            <person name="Daum C."/>
            <person name="Barry K."/>
            <person name="Grigoriev I.V."/>
            <person name="Vilgalys R."/>
        </authorList>
    </citation>
    <scope>NUCLEOTIDE SEQUENCE</scope>
    <source>
        <strain evidence="2">PMI_201</strain>
    </source>
</reference>
<proteinExistence type="predicted"/>
<accession>A0AAD4KM62</accession>
<evidence type="ECO:0000313" key="2">
    <source>
        <dbReference type="EMBL" id="KAH8695689.1"/>
    </source>
</evidence>
<organism evidence="2 3">
    <name type="scientific">Talaromyces proteolyticus</name>
    <dbReference type="NCBI Taxonomy" id="1131652"/>
    <lineage>
        <taxon>Eukaryota</taxon>
        <taxon>Fungi</taxon>
        <taxon>Dikarya</taxon>
        <taxon>Ascomycota</taxon>
        <taxon>Pezizomycotina</taxon>
        <taxon>Eurotiomycetes</taxon>
        <taxon>Eurotiomycetidae</taxon>
        <taxon>Eurotiales</taxon>
        <taxon>Trichocomaceae</taxon>
        <taxon>Talaromyces</taxon>
        <taxon>Talaromyces sect. Bacilispori</taxon>
    </lineage>
</organism>
<protein>
    <submittedName>
        <fullName evidence="2">Uncharacterized protein</fullName>
    </submittedName>
</protein>
<dbReference type="GeneID" id="70240179"/>
<dbReference type="AlphaFoldDB" id="A0AAD4KM62"/>
<sequence>MGSISNTYHRMPRTKNLIATNAVLPTPVGIDFHAARLSVINENTITILPSTLRHQKKRLPQSSASAPSTMEPSSQTKEVLDQVRTLATWLNDVLDEDYWRPYRANVDVEQCSHPDRVNKIRPLISTGNIEVSRDISVLLAVILSAFSPGQRTNGFSNQISWTLQQISRTNIARNLPRGIVDVIPRRRTLSNREW</sequence>
<dbReference type="EMBL" id="JAJTJA010000008">
    <property type="protein sequence ID" value="KAH8695689.1"/>
    <property type="molecule type" value="Genomic_DNA"/>
</dbReference>
<dbReference type="RefSeq" id="XP_046070831.1">
    <property type="nucleotide sequence ID" value="XM_046209892.1"/>
</dbReference>
<gene>
    <name evidence="2" type="ORF">BGW36DRAFT_205991</name>
</gene>
<comment type="caution">
    <text evidence="2">The sequence shown here is derived from an EMBL/GenBank/DDBJ whole genome shotgun (WGS) entry which is preliminary data.</text>
</comment>
<feature type="region of interest" description="Disordered" evidence="1">
    <location>
        <begin position="51"/>
        <end position="76"/>
    </location>
</feature>